<evidence type="ECO:0000256" key="1">
    <source>
        <dbReference type="SAM" id="Phobius"/>
    </source>
</evidence>
<dbReference type="Proteomes" id="UP001203297">
    <property type="component" value="Unassembled WGS sequence"/>
</dbReference>
<reference evidence="2" key="1">
    <citation type="journal article" date="2022" name="New Phytol.">
        <title>Evolutionary transition to the ectomycorrhizal habit in the genomes of a hyperdiverse lineage of mushroom-forming fungi.</title>
        <authorList>
            <person name="Looney B."/>
            <person name="Miyauchi S."/>
            <person name="Morin E."/>
            <person name="Drula E."/>
            <person name="Courty P.E."/>
            <person name="Kohler A."/>
            <person name="Kuo A."/>
            <person name="LaButti K."/>
            <person name="Pangilinan J."/>
            <person name="Lipzen A."/>
            <person name="Riley R."/>
            <person name="Andreopoulos W."/>
            <person name="He G."/>
            <person name="Johnson J."/>
            <person name="Nolan M."/>
            <person name="Tritt A."/>
            <person name="Barry K.W."/>
            <person name="Grigoriev I.V."/>
            <person name="Nagy L.G."/>
            <person name="Hibbett D."/>
            <person name="Henrissat B."/>
            <person name="Matheny P.B."/>
            <person name="Labbe J."/>
            <person name="Martin F.M."/>
        </authorList>
    </citation>
    <scope>NUCLEOTIDE SEQUENCE</scope>
    <source>
        <strain evidence="2">BPL690</strain>
    </source>
</reference>
<comment type="caution">
    <text evidence="2">The sequence shown here is derived from an EMBL/GenBank/DDBJ whole genome shotgun (WGS) entry which is preliminary data.</text>
</comment>
<protein>
    <submittedName>
        <fullName evidence="2">Uncharacterized protein</fullName>
    </submittedName>
</protein>
<dbReference type="AlphaFoldDB" id="A0AAD4LYM9"/>
<keyword evidence="1" id="KW-0812">Transmembrane</keyword>
<sequence>MPIFWPDSPYYSPLSSLAYFVFPTISLIFLLILKLIGSFTRLSGSAMRRIDWLLGCCCDWFSDGLGKTAEKTALNLSSEIDGRALMWTLESSDEDHELEQFFAGIPGFFQSTVVKNPQQAFDAPDSEEMSKALIGLMQRTWTSNLVHESVKQRRIVISEVATGQASVGLPISKDTVDLALLYNQDGFFSSVEFGLLLNGATYDVRNAAYCSKWAISKIIAGSKIVMIVGSNSLLSNWVSRNRWLKTTLRMEIVYTLPICSTLLDICFVSVQQIVTYLGRRKSLFNQFPNLIYEMHFLDWNMTSVNCGI</sequence>
<evidence type="ECO:0000313" key="2">
    <source>
        <dbReference type="EMBL" id="KAI0295646.1"/>
    </source>
</evidence>
<gene>
    <name evidence="2" type="ORF">B0F90DRAFT_1143543</name>
</gene>
<evidence type="ECO:0000313" key="3">
    <source>
        <dbReference type="Proteomes" id="UP001203297"/>
    </source>
</evidence>
<organism evidence="2 3">
    <name type="scientific">Multifurca ochricompacta</name>
    <dbReference type="NCBI Taxonomy" id="376703"/>
    <lineage>
        <taxon>Eukaryota</taxon>
        <taxon>Fungi</taxon>
        <taxon>Dikarya</taxon>
        <taxon>Basidiomycota</taxon>
        <taxon>Agaricomycotina</taxon>
        <taxon>Agaricomycetes</taxon>
        <taxon>Russulales</taxon>
        <taxon>Russulaceae</taxon>
        <taxon>Multifurca</taxon>
    </lineage>
</organism>
<name>A0AAD4LYM9_9AGAM</name>
<feature type="transmembrane region" description="Helical" evidence="1">
    <location>
        <begin position="254"/>
        <end position="277"/>
    </location>
</feature>
<keyword evidence="1" id="KW-1133">Transmembrane helix</keyword>
<dbReference type="EMBL" id="WTXG01000056">
    <property type="protein sequence ID" value="KAI0295646.1"/>
    <property type="molecule type" value="Genomic_DNA"/>
</dbReference>
<proteinExistence type="predicted"/>
<feature type="transmembrane region" description="Helical" evidence="1">
    <location>
        <begin position="20"/>
        <end position="39"/>
    </location>
</feature>
<accession>A0AAD4LYM9</accession>
<keyword evidence="1" id="KW-0472">Membrane</keyword>
<keyword evidence="3" id="KW-1185">Reference proteome</keyword>